<feature type="transmembrane region" description="Helical" evidence="10">
    <location>
        <begin position="194"/>
        <end position="214"/>
    </location>
</feature>
<feature type="transmembrane region" description="Helical" evidence="10">
    <location>
        <begin position="69"/>
        <end position="89"/>
    </location>
</feature>
<comment type="function">
    <text evidence="9">The phosphoenolpyruvate-dependent sugar phosphotransferase system (PTS), a major carbohydrate active -transport system, catalyzes the phosphorylation of incoming sugar substrates concomitant with their translocation across the cell membrane.</text>
</comment>
<evidence type="ECO:0000259" key="11">
    <source>
        <dbReference type="PROSITE" id="PS51105"/>
    </source>
</evidence>
<dbReference type="OrthoDB" id="1641940at2"/>
<proteinExistence type="predicted"/>
<dbReference type="AlphaFoldDB" id="A0A1H8UHA9"/>
<dbReference type="Proteomes" id="UP000198809">
    <property type="component" value="Unassembled WGS sequence"/>
</dbReference>
<name>A0A1H8UHA9_9BACL</name>
<keyword evidence="4 9" id="KW-0762">Sugar transport</keyword>
<feature type="transmembrane region" description="Helical" evidence="10">
    <location>
        <begin position="333"/>
        <end position="355"/>
    </location>
</feature>
<feature type="domain" description="PTS EIIC type-3" evidence="11">
    <location>
        <begin position="8"/>
        <end position="430"/>
    </location>
</feature>
<accession>A0A1H8UHA9</accession>
<keyword evidence="5" id="KW-0598">Phosphotransferase system</keyword>
<feature type="transmembrane region" description="Helical" evidence="10">
    <location>
        <begin position="242"/>
        <end position="261"/>
    </location>
</feature>
<dbReference type="EMBL" id="CP076607">
    <property type="protein sequence ID" value="QWU13138.1"/>
    <property type="molecule type" value="Genomic_DNA"/>
</dbReference>
<dbReference type="InterPro" id="IPR004501">
    <property type="entry name" value="PTS_EIIC_3"/>
</dbReference>
<reference evidence="13 14" key="1">
    <citation type="submission" date="2016-10" db="EMBL/GenBank/DDBJ databases">
        <authorList>
            <person name="de Groot N.N."/>
        </authorList>
    </citation>
    <scope>NUCLEOTIDE SEQUENCE [LARGE SCALE GENOMIC DNA]</scope>
    <source>
        <strain evidence="13 14">CGMCC 1.10238</strain>
    </source>
</reference>
<dbReference type="PANTHER" id="PTHR33989:SF8">
    <property type="entry name" value="PERMEASE IIC COMPONENT"/>
    <property type="match status" value="1"/>
</dbReference>
<keyword evidence="8 9" id="KW-0472">Membrane</keyword>
<keyword evidence="2 9" id="KW-0813">Transport</keyword>
<dbReference type="STRING" id="1333845.SAMN04487895_11798"/>
<feature type="transmembrane region" description="Helical" evidence="10">
    <location>
        <begin position="401"/>
        <end position="427"/>
    </location>
</feature>
<protein>
    <recommendedName>
        <fullName evidence="9">Permease IIC component</fullName>
    </recommendedName>
</protein>
<comment type="subcellular location">
    <subcellularLocation>
        <location evidence="1">Cell membrane</location>
        <topology evidence="1">Multi-pass membrane protein</topology>
    </subcellularLocation>
</comment>
<evidence type="ECO:0000256" key="5">
    <source>
        <dbReference type="ARBA" id="ARBA00022683"/>
    </source>
</evidence>
<feature type="transmembrane region" description="Helical" evidence="10">
    <location>
        <begin position="361"/>
        <end position="380"/>
    </location>
</feature>
<evidence type="ECO:0000256" key="2">
    <source>
        <dbReference type="ARBA" id="ARBA00022448"/>
    </source>
</evidence>
<dbReference type="PANTHER" id="PTHR33989">
    <property type="match status" value="1"/>
</dbReference>
<keyword evidence="3 9" id="KW-1003">Cell membrane</keyword>
<dbReference type="Pfam" id="PF02378">
    <property type="entry name" value="PTS_EIIC"/>
    <property type="match status" value="1"/>
</dbReference>
<feature type="transmembrane region" description="Helical" evidence="10">
    <location>
        <begin position="150"/>
        <end position="173"/>
    </location>
</feature>
<evidence type="ECO:0000256" key="1">
    <source>
        <dbReference type="ARBA" id="ARBA00004651"/>
    </source>
</evidence>
<keyword evidence="15" id="KW-1185">Reference proteome</keyword>
<dbReference type="GO" id="GO:0009401">
    <property type="term" value="P:phosphoenolpyruvate-dependent sugar phosphotransferase system"/>
    <property type="evidence" value="ECO:0007669"/>
    <property type="project" value="UniProtKB-KW"/>
</dbReference>
<dbReference type="NCBIfam" id="TIGR00410">
    <property type="entry name" value="lacE"/>
    <property type="match status" value="1"/>
</dbReference>
<feature type="transmembrane region" description="Helical" evidence="10">
    <location>
        <begin position="295"/>
        <end position="321"/>
    </location>
</feature>
<keyword evidence="6 10" id="KW-0812">Transmembrane</keyword>
<evidence type="ECO:0000256" key="3">
    <source>
        <dbReference type="ARBA" id="ARBA00022475"/>
    </source>
</evidence>
<reference evidence="12 15" key="2">
    <citation type="submission" date="2021-06" db="EMBL/GenBank/DDBJ databases">
        <title>Whole genome sequence of Paenibacillus sophorae DSM23020 for comparative genomics.</title>
        <authorList>
            <person name="Kim M.-J."/>
            <person name="Lee G."/>
            <person name="Shin J.-H."/>
        </authorList>
    </citation>
    <scope>NUCLEOTIDE SEQUENCE [LARGE SCALE GENOMIC DNA]</scope>
    <source>
        <strain evidence="12 15">DSM 23020</strain>
    </source>
</reference>
<evidence type="ECO:0000256" key="9">
    <source>
        <dbReference type="PIRNR" id="PIRNR006351"/>
    </source>
</evidence>
<dbReference type="GO" id="GO:0008982">
    <property type="term" value="F:protein-N(PI)-phosphohistidine-sugar phosphotransferase activity"/>
    <property type="evidence" value="ECO:0007669"/>
    <property type="project" value="UniProtKB-UniRule"/>
</dbReference>
<gene>
    <name evidence="12" type="ORF">KP014_13950</name>
    <name evidence="13" type="ORF">SAMN04487895_11798</name>
</gene>
<evidence type="ECO:0000256" key="4">
    <source>
        <dbReference type="ARBA" id="ARBA00022597"/>
    </source>
</evidence>
<dbReference type="InterPro" id="IPR004796">
    <property type="entry name" value="PTS_IIC_cello"/>
</dbReference>
<evidence type="ECO:0000313" key="14">
    <source>
        <dbReference type="Proteomes" id="UP000198809"/>
    </source>
</evidence>
<dbReference type="EMBL" id="FODH01000017">
    <property type="protein sequence ID" value="SEP02274.1"/>
    <property type="molecule type" value="Genomic_DNA"/>
</dbReference>
<evidence type="ECO:0000256" key="7">
    <source>
        <dbReference type="ARBA" id="ARBA00022989"/>
    </source>
</evidence>
<feature type="transmembrane region" description="Helical" evidence="10">
    <location>
        <begin position="23"/>
        <end position="49"/>
    </location>
</feature>
<dbReference type="InterPro" id="IPR003352">
    <property type="entry name" value="PTS_EIIC"/>
</dbReference>
<dbReference type="RefSeq" id="WP_036587690.1">
    <property type="nucleotide sequence ID" value="NZ_CP076607.1"/>
</dbReference>
<evidence type="ECO:0000256" key="6">
    <source>
        <dbReference type="ARBA" id="ARBA00022692"/>
    </source>
</evidence>
<evidence type="ECO:0000313" key="13">
    <source>
        <dbReference type="EMBL" id="SEP02274.1"/>
    </source>
</evidence>
<dbReference type="PIRSF" id="PIRSF006351">
    <property type="entry name" value="PTS_EIIC-Cellobiose"/>
    <property type="match status" value="1"/>
</dbReference>
<dbReference type="PROSITE" id="PS51105">
    <property type="entry name" value="PTS_EIIC_TYPE_3"/>
    <property type="match status" value="1"/>
</dbReference>
<evidence type="ECO:0000256" key="8">
    <source>
        <dbReference type="ARBA" id="ARBA00023136"/>
    </source>
</evidence>
<dbReference type="GO" id="GO:1901264">
    <property type="term" value="P:carbohydrate derivative transport"/>
    <property type="evidence" value="ECO:0007669"/>
    <property type="project" value="TreeGrafter"/>
</dbReference>
<keyword evidence="7 10" id="KW-1133">Transmembrane helix</keyword>
<evidence type="ECO:0000313" key="12">
    <source>
        <dbReference type="EMBL" id="QWU13138.1"/>
    </source>
</evidence>
<evidence type="ECO:0000313" key="15">
    <source>
        <dbReference type="Proteomes" id="UP000683429"/>
    </source>
</evidence>
<evidence type="ECO:0000256" key="10">
    <source>
        <dbReference type="SAM" id="Phobius"/>
    </source>
</evidence>
<dbReference type="Proteomes" id="UP000683429">
    <property type="component" value="Chromosome"/>
</dbReference>
<dbReference type="GO" id="GO:0005886">
    <property type="term" value="C:plasma membrane"/>
    <property type="evidence" value="ECO:0007669"/>
    <property type="project" value="UniProtKB-SubCell"/>
</dbReference>
<dbReference type="InterPro" id="IPR051088">
    <property type="entry name" value="PTS_Sugar-EIIC/EIIB"/>
</dbReference>
<sequence>MKKIEDFMNKYIAPIAKFMNENIFFASLAEAFIRLLPITLGGAFILFIGNFPFQPWLDLLKSLGLDAHFAAAQVATMNIIAMLTAFTFAHAYTKRAGYEPLSAGLLSLVSFLILVPQQISIPVVEKTLEKFPYDTTVTAMSNISAYDTNFLGSNGIFAAILVGWIVGALYSFLAKKNLVIKMPSSVPPMVSESFRPILSSGIILLVFLVIRIAFKEVPFLSDYGNAFSLISSIFQAPIKNTLASPVPMILVMTFGNFLWFFGVHPNTINSVITPVIMATIVENQNAFLAHEKLPYLTFAIVILAVGNAFGGTGSSIGLVIAMIRAKSKRYKELFKLAAAPGIFNINEPLIFGFPIMLNPIFFLPMILTPLVNGFATLGLIKVLNITKFNPMLVLPWTTPGIIVSGFQGGIKLFIIGATIVILSTLVWKPFFGIADRLALLEEEKSKG</sequence>
<organism evidence="13 14">
    <name type="scientific">Paenibacillus sophorae</name>
    <dbReference type="NCBI Taxonomy" id="1333845"/>
    <lineage>
        <taxon>Bacteria</taxon>
        <taxon>Bacillati</taxon>
        <taxon>Bacillota</taxon>
        <taxon>Bacilli</taxon>
        <taxon>Bacillales</taxon>
        <taxon>Paenibacillaceae</taxon>
        <taxon>Paenibacillus</taxon>
    </lineage>
</organism>